<gene>
    <name evidence="1" type="ORF">PXEA_LOCUS37746</name>
</gene>
<protein>
    <submittedName>
        <fullName evidence="1">Uncharacterized protein</fullName>
    </submittedName>
</protein>
<dbReference type="OrthoDB" id="10059618at2759"/>
<keyword evidence="2" id="KW-1185">Reference proteome</keyword>
<comment type="caution">
    <text evidence="1">The sequence shown here is derived from an EMBL/GenBank/DDBJ whole genome shotgun (WGS) entry which is preliminary data.</text>
</comment>
<name>A0A448XT21_9PLAT</name>
<sequence>MTCLSDFCLTEHAILNKWAVIIDPKDPLSGPTGFVKVDIHVVGKGQISKVLFTFFCGDVAVGVVESDGRGSRFEELPLHADQGIAETSVH</sequence>
<dbReference type="Proteomes" id="UP000784294">
    <property type="component" value="Unassembled WGS sequence"/>
</dbReference>
<evidence type="ECO:0000313" key="2">
    <source>
        <dbReference type="Proteomes" id="UP000784294"/>
    </source>
</evidence>
<evidence type="ECO:0000313" key="1">
    <source>
        <dbReference type="EMBL" id="VEL44306.1"/>
    </source>
</evidence>
<dbReference type="AlphaFoldDB" id="A0A448XT21"/>
<dbReference type="EMBL" id="CAAALY010294216">
    <property type="protein sequence ID" value="VEL44306.1"/>
    <property type="molecule type" value="Genomic_DNA"/>
</dbReference>
<organism evidence="1 2">
    <name type="scientific">Protopolystoma xenopodis</name>
    <dbReference type="NCBI Taxonomy" id="117903"/>
    <lineage>
        <taxon>Eukaryota</taxon>
        <taxon>Metazoa</taxon>
        <taxon>Spiralia</taxon>
        <taxon>Lophotrochozoa</taxon>
        <taxon>Platyhelminthes</taxon>
        <taxon>Monogenea</taxon>
        <taxon>Polyopisthocotylea</taxon>
        <taxon>Polystomatidea</taxon>
        <taxon>Polystomatidae</taxon>
        <taxon>Protopolystoma</taxon>
    </lineage>
</organism>
<reference evidence="1" key="1">
    <citation type="submission" date="2018-11" db="EMBL/GenBank/DDBJ databases">
        <authorList>
            <consortium name="Pathogen Informatics"/>
        </authorList>
    </citation>
    <scope>NUCLEOTIDE SEQUENCE</scope>
</reference>
<proteinExistence type="predicted"/>
<accession>A0A448XT21</accession>